<evidence type="ECO:0000256" key="1">
    <source>
        <dbReference type="SAM" id="MobiDB-lite"/>
    </source>
</evidence>
<proteinExistence type="predicted"/>
<sequence>MPLLRRQLDGRPADQVRRRSGRERRGAGSCRQGRCRTQGVVDPRDVAEVAVEALLDDEHDAAAVTLTGPDLISVPDQVAHLSELLGRPISTVDIPLDVAREHMLANGLHPSVVDVAVRGFQLVRDGGNAVVTDDVERILGRPARSFRTWARDQRGAFLDPLETTLPEG</sequence>
<evidence type="ECO:0000313" key="2">
    <source>
        <dbReference type="EMBL" id="GAA5003731.1"/>
    </source>
</evidence>
<dbReference type="Proteomes" id="UP001500610">
    <property type="component" value="Unassembled WGS sequence"/>
</dbReference>
<dbReference type="Gene3D" id="3.90.25.10">
    <property type="entry name" value="UDP-galactose 4-epimerase, domain 1"/>
    <property type="match status" value="1"/>
</dbReference>
<accession>A0ABP9IN47</accession>
<dbReference type="InterPro" id="IPR051604">
    <property type="entry name" value="Ergot_Alk_Oxidoreductase"/>
</dbReference>
<dbReference type="SUPFAM" id="SSF51735">
    <property type="entry name" value="NAD(P)-binding Rossmann-fold domains"/>
    <property type="match status" value="1"/>
</dbReference>
<name>A0ABP9IN47_9ACTN</name>
<organism evidence="2 3">
    <name type="scientific">Streptomyces hyderabadensis</name>
    <dbReference type="NCBI Taxonomy" id="598549"/>
    <lineage>
        <taxon>Bacteria</taxon>
        <taxon>Bacillati</taxon>
        <taxon>Actinomycetota</taxon>
        <taxon>Actinomycetes</taxon>
        <taxon>Kitasatosporales</taxon>
        <taxon>Streptomycetaceae</taxon>
        <taxon>Streptomyces</taxon>
    </lineage>
</organism>
<evidence type="ECO:0000313" key="3">
    <source>
        <dbReference type="Proteomes" id="UP001500610"/>
    </source>
</evidence>
<dbReference type="InterPro" id="IPR036291">
    <property type="entry name" value="NAD(P)-bd_dom_sf"/>
</dbReference>
<dbReference type="Gene3D" id="3.40.50.720">
    <property type="entry name" value="NAD(P)-binding Rossmann-like Domain"/>
    <property type="match status" value="1"/>
</dbReference>
<gene>
    <name evidence="2" type="ORF">GCM10023257_55890</name>
</gene>
<dbReference type="PANTHER" id="PTHR43162:SF1">
    <property type="entry name" value="PRESTALK A DIFFERENTIATION PROTEIN A"/>
    <property type="match status" value="1"/>
</dbReference>
<feature type="compositionally biased region" description="Basic and acidic residues" evidence="1">
    <location>
        <begin position="1"/>
        <end position="17"/>
    </location>
</feature>
<keyword evidence="3" id="KW-1185">Reference proteome</keyword>
<dbReference type="PANTHER" id="PTHR43162">
    <property type="match status" value="1"/>
</dbReference>
<dbReference type="EMBL" id="BAABIV010000028">
    <property type="protein sequence ID" value="GAA5003731.1"/>
    <property type="molecule type" value="Genomic_DNA"/>
</dbReference>
<comment type="caution">
    <text evidence="2">The sequence shown here is derived from an EMBL/GenBank/DDBJ whole genome shotgun (WGS) entry which is preliminary data.</text>
</comment>
<reference evidence="3" key="1">
    <citation type="journal article" date="2019" name="Int. J. Syst. Evol. Microbiol.">
        <title>The Global Catalogue of Microorganisms (GCM) 10K type strain sequencing project: providing services to taxonomists for standard genome sequencing and annotation.</title>
        <authorList>
            <consortium name="The Broad Institute Genomics Platform"/>
            <consortium name="The Broad Institute Genome Sequencing Center for Infectious Disease"/>
            <person name="Wu L."/>
            <person name="Ma J."/>
        </authorList>
    </citation>
    <scope>NUCLEOTIDE SEQUENCE [LARGE SCALE GENOMIC DNA]</scope>
    <source>
        <strain evidence="3">JCM 17657</strain>
    </source>
</reference>
<evidence type="ECO:0008006" key="4">
    <source>
        <dbReference type="Google" id="ProtNLM"/>
    </source>
</evidence>
<feature type="region of interest" description="Disordered" evidence="1">
    <location>
        <begin position="1"/>
        <end position="35"/>
    </location>
</feature>
<protein>
    <recommendedName>
        <fullName evidence="4">NmrA-like domain-containing protein</fullName>
    </recommendedName>
</protein>